<keyword evidence="2 8" id="KW-0235">DNA replication</keyword>
<keyword evidence="4 8" id="KW-0547">Nucleotide-binding</keyword>
<evidence type="ECO:0000256" key="7">
    <source>
        <dbReference type="ARBA" id="ARBA00023125"/>
    </source>
</evidence>
<dbReference type="PANTHER" id="PTHR30580">
    <property type="entry name" value="PRIMOSOMAL PROTEIN N"/>
    <property type="match status" value="1"/>
</dbReference>
<dbReference type="Gene3D" id="3.40.1440.60">
    <property type="entry name" value="PriA, 3(prime) DNA-binding domain"/>
    <property type="match status" value="1"/>
</dbReference>
<evidence type="ECO:0000313" key="11">
    <source>
        <dbReference type="EMBL" id="QQM68205.1"/>
    </source>
</evidence>
<evidence type="ECO:0000256" key="5">
    <source>
        <dbReference type="ARBA" id="ARBA00022833"/>
    </source>
</evidence>
<comment type="cofactor">
    <cofactor evidence="8">
        <name>Zn(2+)</name>
        <dbReference type="ChEBI" id="CHEBI:29105"/>
    </cofactor>
    <text evidence="8">Binds 2 zinc ions per subunit.</text>
</comment>
<dbReference type="RefSeq" id="WP_200277825.1">
    <property type="nucleotide sequence ID" value="NZ_CP066802.1"/>
</dbReference>
<name>A0A7T7S2Z4_9ACTO</name>
<gene>
    <name evidence="8" type="primary">priA</name>
    <name evidence="11" type="ORF">JG540_05125</name>
</gene>
<feature type="domain" description="Primosomal protein N' 3' DNA-binding" evidence="10">
    <location>
        <begin position="33"/>
        <end position="132"/>
    </location>
</feature>
<feature type="region of interest" description="Disordered" evidence="9">
    <location>
        <begin position="350"/>
        <end position="370"/>
    </location>
</feature>
<feature type="binding site" evidence="8">
    <location>
        <position position="416"/>
    </location>
    <ligand>
        <name>Zn(2+)</name>
        <dbReference type="ChEBI" id="CHEBI:29105"/>
        <label>2</label>
    </ligand>
</feature>
<comment type="subunit">
    <text evidence="8">Component of the replication restart primosome.</text>
</comment>
<dbReference type="GO" id="GO:0003677">
    <property type="term" value="F:DNA binding"/>
    <property type="evidence" value="ECO:0007669"/>
    <property type="project" value="UniProtKB-UniRule"/>
</dbReference>
<dbReference type="HAMAP" id="MF_00983">
    <property type="entry name" value="PriA"/>
    <property type="match status" value="1"/>
</dbReference>
<sequence>MGAPAGEQGTLLAAPVPVTRPVRSAEVAQPVAQVLLDTPLPQLDRLFDYLVPPALDEAAQVGTRVVVRFGSQEAHGWVWGRSQETTHRGRLAPLRRVVSDLPVLTGATRALVEAVAQRSAGSRADVVRLAVPARHRATELSERERGPVRLPAWAAPGAGGWADYQGGPGLLEELAAGAAPRCCWHVLPHAPSGEGWLELVARAARATLASGRGVLLVLATHQQAEHAATQLERLLPGEPVVHLTAEAGPAARYRAFTRLLLGHARVAVGTRGAAYAPVSRLGLAVVWDDGDDRLDERRAPYTHARQVLTLRAGLEDAGLLVAGYTTSVEAQALVERGWARELRPGRRSELEHRPRVEVPGPQELEAEGASGGARIPSLAHRLVRAALAEGPVLVQVPRGGYVPVVACQSCRQAARCNTCGGPVSLLGDGAAACRWCSRPVGRWSCSHCGGRSMRMVGVGTARTAEELARAFPGAAVLVSGTKASHGVVRELDDRPRLVVATPGAEPVPQGGYRAVLLLDGAVLSSRPELGAQAEALRRWSNAAALAAPGARVLLLGRPEPDTAQALLRWDQPGFARAQLRERDQLHLPPAWRTARLDGERAAVESVLEEARRAGFETLGPSLMTPGSAPGTEGLRRALVRTPVERGRELAQVLRQTTVRRALEQLPAVRVEMDPTVLW</sequence>
<dbReference type="KEGG" id="awe:JG540_05125"/>
<dbReference type="InterPro" id="IPR042115">
    <property type="entry name" value="PriA_3primeBD_sf"/>
</dbReference>
<evidence type="ECO:0000256" key="2">
    <source>
        <dbReference type="ARBA" id="ARBA00022705"/>
    </source>
</evidence>
<dbReference type="GO" id="GO:0043138">
    <property type="term" value="F:3'-5' DNA helicase activity"/>
    <property type="evidence" value="ECO:0007669"/>
    <property type="project" value="TreeGrafter"/>
</dbReference>
<feature type="binding site" evidence="8">
    <location>
        <position position="445"/>
    </location>
    <ligand>
        <name>Zn(2+)</name>
        <dbReference type="ChEBI" id="CHEBI:29105"/>
        <label>1</label>
    </ligand>
</feature>
<feature type="binding site" evidence="8">
    <location>
        <position position="419"/>
    </location>
    <ligand>
        <name>Zn(2+)</name>
        <dbReference type="ChEBI" id="CHEBI:29105"/>
        <label>2</label>
    </ligand>
</feature>
<organism evidence="11 12">
    <name type="scientific">Actinomyces weissii</name>
    <dbReference type="NCBI Taxonomy" id="675090"/>
    <lineage>
        <taxon>Bacteria</taxon>
        <taxon>Bacillati</taxon>
        <taxon>Actinomycetota</taxon>
        <taxon>Actinomycetes</taxon>
        <taxon>Actinomycetales</taxon>
        <taxon>Actinomycetaceae</taxon>
        <taxon>Actinomyces</taxon>
    </lineage>
</organism>
<dbReference type="GO" id="GO:0006310">
    <property type="term" value="P:DNA recombination"/>
    <property type="evidence" value="ECO:0007669"/>
    <property type="project" value="InterPro"/>
</dbReference>
<evidence type="ECO:0000256" key="8">
    <source>
        <dbReference type="HAMAP-Rule" id="MF_00983"/>
    </source>
</evidence>
<dbReference type="InterPro" id="IPR027417">
    <property type="entry name" value="P-loop_NTPase"/>
</dbReference>
<dbReference type="GO" id="GO:0005524">
    <property type="term" value="F:ATP binding"/>
    <property type="evidence" value="ECO:0007669"/>
    <property type="project" value="UniProtKB-UniRule"/>
</dbReference>
<feature type="binding site" evidence="8">
    <location>
        <position position="410"/>
    </location>
    <ligand>
        <name>Zn(2+)</name>
        <dbReference type="ChEBI" id="CHEBI:29105"/>
        <label>1</label>
    </ligand>
</feature>
<feature type="binding site" evidence="8">
    <location>
        <position position="448"/>
    </location>
    <ligand>
        <name>Zn(2+)</name>
        <dbReference type="ChEBI" id="CHEBI:29105"/>
        <label>1</label>
    </ligand>
</feature>
<evidence type="ECO:0000256" key="4">
    <source>
        <dbReference type="ARBA" id="ARBA00022741"/>
    </source>
</evidence>
<dbReference type="InterPro" id="IPR041222">
    <property type="entry name" value="PriA_3primeBD"/>
</dbReference>
<dbReference type="AlphaFoldDB" id="A0A7T7S2Z4"/>
<keyword evidence="5 8" id="KW-0862">Zinc</keyword>
<dbReference type="Proteomes" id="UP000595895">
    <property type="component" value="Chromosome"/>
</dbReference>
<comment type="caution">
    <text evidence="8">As this protein does not have any detectable helicase domains, it probably does not have helicase activity.</text>
</comment>
<reference evidence="11 12" key="1">
    <citation type="submission" date="2020-12" db="EMBL/GenBank/DDBJ databases">
        <authorList>
            <person name="Zhou J."/>
        </authorList>
    </citation>
    <scope>NUCLEOTIDE SEQUENCE [LARGE SCALE GENOMIC DNA]</scope>
    <source>
        <strain evidence="11 12">CCUG 61299</strain>
    </source>
</reference>
<dbReference type="GO" id="GO:0006302">
    <property type="term" value="P:double-strand break repair"/>
    <property type="evidence" value="ECO:0007669"/>
    <property type="project" value="InterPro"/>
</dbReference>
<keyword evidence="1 8" id="KW-0639">Primosome</keyword>
<dbReference type="InterPro" id="IPR005259">
    <property type="entry name" value="PriA"/>
</dbReference>
<dbReference type="SUPFAM" id="SSF52540">
    <property type="entry name" value="P-loop containing nucleoside triphosphate hydrolases"/>
    <property type="match status" value="1"/>
</dbReference>
<evidence type="ECO:0000313" key="12">
    <source>
        <dbReference type="Proteomes" id="UP000595895"/>
    </source>
</evidence>
<keyword evidence="6 8" id="KW-0067">ATP-binding</keyword>
<accession>A0A7T7S2Z4</accession>
<comment type="similarity">
    <text evidence="8">Belongs to the helicase family. PriA subfamily.</text>
</comment>
<dbReference type="PANTHER" id="PTHR30580:SF0">
    <property type="entry name" value="PRIMOSOMAL PROTEIN N"/>
    <property type="match status" value="1"/>
</dbReference>
<dbReference type="GO" id="GO:0008270">
    <property type="term" value="F:zinc ion binding"/>
    <property type="evidence" value="ECO:0007669"/>
    <property type="project" value="UniProtKB-UniRule"/>
</dbReference>
<dbReference type="GO" id="GO:0006269">
    <property type="term" value="P:DNA replication, synthesis of primer"/>
    <property type="evidence" value="ECO:0007669"/>
    <property type="project" value="UniProtKB-KW"/>
</dbReference>
<evidence type="ECO:0000256" key="3">
    <source>
        <dbReference type="ARBA" id="ARBA00022723"/>
    </source>
</evidence>
<keyword evidence="7 8" id="KW-0238">DNA-binding</keyword>
<comment type="function">
    <text evidence="8">Initiates the restart of stalled replication forks, which reloads the replicative helicase on sites other than the origin of replication. Recognizes and binds to abandoned replication forks and remodels them to uncover a helicase loading site. Promotes assembly of the primosome at these replication forks.</text>
</comment>
<evidence type="ECO:0000256" key="1">
    <source>
        <dbReference type="ARBA" id="ARBA00022515"/>
    </source>
</evidence>
<feature type="binding site" evidence="8">
    <location>
        <position position="407"/>
    </location>
    <ligand>
        <name>Zn(2+)</name>
        <dbReference type="ChEBI" id="CHEBI:29105"/>
        <label>1</label>
    </ligand>
</feature>
<evidence type="ECO:0000259" key="10">
    <source>
        <dbReference type="Pfam" id="PF17764"/>
    </source>
</evidence>
<evidence type="ECO:0000256" key="9">
    <source>
        <dbReference type="SAM" id="MobiDB-lite"/>
    </source>
</evidence>
<feature type="binding site" evidence="8">
    <location>
        <position position="436"/>
    </location>
    <ligand>
        <name>Zn(2+)</name>
        <dbReference type="ChEBI" id="CHEBI:29105"/>
        <label>2</label>
    </ligand>
</feature>
<dbReference type="Pfam" id="PF17764">
    <property type="entry name" value="PriA_3primeBD"/>
    <property type="match status" value="1"/>
</dbReference>
<dbReference type="EMBL" id="CP066802">
    <property type="protein sequence ID" value="QQM68205.1"/>
    <property type="molecule type" value="Genomic_DNA"/>
</dbReference>
<dbReference type="Gene3D" id="3.40.50.300">
    <property type="entry name" value="P-loop containing nucleotide triphosphate hydrolases"/>
    <property type="match status" value="1"/>
</dbReference>
<evidence type="ECO:0000256" key="6">
    <source>
        <dbReference type="ARBA" id="ARBA00022840"/>
    </source>
</evidence>
<keyword evidence="3 8" id="KW-0479">Metal-binding</keyword>
<feature type="binding site" evidence="8">
    <location>
        <position position="433"/>
    </location>
    <ligand>
        <name>Zn(2+)</name>
        <dbReference type="ChEBI" id="CHEBI:29105"/>
        <label>2</label>
    </ligand>
</feature>
<keyword evidence="12" id="KW-1185">Reference proteome</keyword>
<proteinExistence type="inferred from homology"/>
<dbReference type="GO" id="GO:1990077">
    <property type="term" value="C:primosome complex"/>
    <property type="evidence" value="ECO:0007669"/>
    <property type="project" value="UniProtKB-UniRule"/>
</dbReference>
<dbReference type="GO" id="GO:0006270">
    <property type="term" value="P:DNA replication initiation"/>
    <property type="evidence" value="ECO:0007669"/>
    <property type="project" value="TreeGrafter"/>
</dbReference>
<protein>
    <recommendedName>
        <fullName evidence="8">Probable replication restart protein PriA</fullName>
    </recommendedName>
    <alternativeName>
        <fullName evidence="8">Putative ATP-dependent DNA helicase PriA</fullName>
    </alternativeName>
</protein>